<sequence>MPRNSKNSPDAFCYICGQFTLSEQQKKITPEISKIYKLYFGCPLGDQDKTWAPLVACYSCCSLLRDWINKRKSSFRFAIPMIWREPKDHYNDCYFCAVNTAGLSSKNKHQIVYPNLDSAMSVPHDNTLLIPVPPANGLNSIEDECVVDVERQDAADVDFDQDIDGEEPKVFTQGELNDLVRDLSLSKEKAELLASRLKEKNLLAVFVKVSHFRKRNNDLSRFFIIDGPLCYCNNVNGLFKNFSLIHPRGV</sequence>
<organism evidence="1 2">
    <name type="scientific">Hydra vulgaris</name>
    <name type="common">Hydra</name>
    <name type="synonym">Hydra attenuata</name>
    <dbReference type="NCBI Taxonomy" id="6087"/>
    <lineage>
        <taxon>Eukaryota</taxon>
        <taxon>Metazoa</taxon>
        <taxon>Cnidaria</taxon>
        <taxon>Hydrozoa</taxon>
        <taxon>Hydroidolina</taxon>
        <taxon>Anthoathecata</taxon>
        <taxon>Aplanulata</taxon>
        <taxon>Hydridae</taxon>
        <taxon>Hydra</taxon>
    </lineage>
</organism>
<reference evidence="2" key="2">
    <citation type="submission" date="2025-08" db="UniProtKB">
        <authorList>
            <consortium name="RefSeq"/>
        </authorList>
    </citation>
    <scope>IDENTIFICATION</scope>
</reference>
<gene>
    <name evidence="2" type="primary">LOC136077057</name>
</gene>
<dbReference type="Proteomes" id="UP001652625">
    <property type="component" value="Chromosome 02"/>
</dbReference>
<protein>
    <submittedName>
        <fullName evidence="2">Uncharacterized protein LOC136077057</fullName>
    </submittedName>
</protein>
<evidence type="ECO:0000313" key="2">
    <source>
        <dbReference type="RefSeq" id="XP_065647571.1"/>
    </source>
</evidence>
<proteinExistence type="predicted"/>
<name>A0ABM4BF51_HYDVU</name>
<dbReference type="PANTHER" id="PTHR46114">
    <property type="entry name" value="APPLE DOMAIN-CONTAINING PROTEIN"/>
    <property type="match status" value="1"/>
</dbReference>
<dbReference type="RefSeq" id="XP_065647571.1">
    <property type="nucleotide sequence ID" value="XM_065791499.1"/>
</dbReference>
<dbReference type="GeneID" id="136077057"/>
<dbReference type="PANTHER" id="PTHR46114:SF1">
    <property type="entry name" value="ZAD DOMAIN-CONTAINING PROTEIN"/>
    <property type="match status" value="1"/>
</dbReference>
<accession>A0ABM4BF51</accession>
<reference evidence="1" key="1">
    <citation type="submission" date="2025-05" db="UniProtKB">
        <authorList>
            <consortium name="RefSeq"/>
        </authorList>
    </citation>
    <scope>NUCLEOTIDE SEQUENCE [LARGE SCALE GENOMIC DNA]</scope>
</reference>
<keyword evidence="1" id="KW-1185">Reference proteome</keyword>
<evidence type="ECO:0000313" key="1">
    <source>
        <dbReference type="Proteomes" id="UP001652625"/>
    </source>
</evidence>